<dbReference type="EMBL" id="GDID01006834">
    <property type="protein sequence ID" value="JAP89772.1"/>
    <property type="molecule type" value="Transcribed_RNA"/>
</dbReference>
<name>A0A146JYJ3_9EUKA</name>
<reference evidence="1" key="1">
    <citation type="submission" date="2015-07" db="EMBL/GenBank/DDBJ databases">
        <title>Adaptation to a free-living lifestyle via gene acquisitions in the diplomonad Trepomonas sp. PC1.</title>
        <authorList>
            <person name="Xu F."/>
            <person name="Jerlstrom-Hultqvist J."/>
            <person name="Kolisko M."/>
            <person name="Simpson A.G.B."/>
            <person name="Roger A.J."/>
            <person name="Svard S.G."/>
            <person name="Andersson J.O."/>
        </authorList>
    </citation>
    <scope>NUCLEOTIDE SEQUENCE</scope>
    <source>
        <strain evidence="1">PC1</strain>
    </source>
</reference>
<sequence>KAEKQRKKAVDLLARFRYGGMDEEDYTIQMSTLGNGDQDELGRLFTKFEMVKLKPVQKSLLFDFFIHQKPLPKTESTKPQQIEKIEFEGIDSQLQEAAQHLIDLSVKHGDKYNLKQFDQNVRKLLMLFAMEQFQAEQFIQILKTVYKSQRDILVKISKYMVSESFLDLLSARMGEDKSPLAREILQNDSLAEVMTKMKAEKPEFWQQFEPEFVKLTKSIAKCSYFAAETLETQIMQQSEPKQTKFEEKIAVCAQYAEFAQQSQQFKQLSQTAQQSLAKLFSLQNNFEAELLKMPKIQQFEISAFIEISYQRVSEMVQLHTKHMVELFKVSKVDLMMKLMGQPVKQRILQFQQLVGQIDLFDLQMPAAEKHLIDELAVTTNFDVFRQNFQKLTNLQKENVFKILKNKKTCAEIASLRSPNWEIYQNITSLGKIDTKSLSEEQKQEVAKIYQLIAKLCLFEVEMKPMVVQQQVVNGAVQYDPTAQTKEYEEDDYM</sequence>
<feature type="non-terminal residue" evidence="1">
    <location>
        <position position="1"/>
    </location>
</feature>
<gene>
    <name evidence="1" type="ORF">TPC1_30733</name>
</gene>
<accession>A0A146JYJ3</accession>
<dbReference type="AlphaFoldDB" id="A0A146JYJ3"/>
<protein>
    <submittedName>
        <fullName evidence="1">Uncharacterized protein</fullName>
    </submittedName>
</protein>
<evidence type="ECO:0000313" key="1">
    <source>
        <dbReference type="EMBL" id="JAP89772.1"/>
    </source>
</evidence>
<organism evidence="1">
    <name type="scientific">Trepomonas sp. PC1</name>
    <dbReference type="NCBI Taxonomy" id="1076344"/>
    <lineage>
        <taxon>Eukaryota</taxon>
        <taxon>Metamonada</taxon>
        <taxon>Diplomonadida</taxon>
        <taxon>Hexamitidae</taxon>
        <taxon>Hexamitinae</taxon>
        <taxon>Trepomonas</taxon>
    </lineage>
</organism>
<proteinExistence type="predicted"/>